<dbReference type="Pfam" id="PF13193">
    <property type="entry name" value="AMP-binding_C"/>
    <property type="match status" value="1"/>
</dbReference>
<evidence type="ECO:0000259" key="1">
    <source>
        <dbReference type="Pfam" id="PF00501"/>
    </source>
</evidence>
<name>A0A848MP09_9GAMM</name>
<dbReference type="InterPro" id="IPR045851">
    <property type="entry name" value="AMP-bd_C_sf"/>
</dbReference>
<keyword evidence="4" id="KW-1185">Reference proteome</keyword>
<dbReference type="InterPro" id="IPR050237">
    <property type="entry name" value="ATP-dep_AMP-bd_enzyme"/>
</dbReference>
<gene>
    <name evidence="3" type="ORF">GW590_19645</name>
</gene>
<evidence type="ECO:0000259" key="2">
    <source>
        <dbReference type="Pfam" id="PF13193"/>
    </source>
</evidence>
<dbReference type="PANTHER" id="PTHR43767">
    <property type="entry name" value="LONG-CHAIN-FATTY-ACID--COA LIGASE"/>
    <property type="match status" value="1"/>
</dbReference>
<dbReference type="AlphaFoldDB" id="A0A848MP09"/>
<dbReference type="Gene3D" id="3.40.50.12780">
    <property type="entry name" value="N-terminal domain of ligase-like"/>
    <property type="match status" value="1"/>
</dbReference>
<dbReference type="InterPro" id="IPR025110">
    <property type="entry name" value="AMP-bd_C"/>
</dbReference>
<dbReference type="EMBL" id="JAADJU010000011">
    <property type="protein sequence ID" value="NMP29073.1"/>
    <property type="molecule type" value="Genomic_DNA"/>
</dbReference>
<reference evidence="3 4" key="2">
    <citation type="submission" date="2020-06" db="EMBL/GenBank/DDBJ databases">
        <title>Polyphasic characterization of a Rahnella strain isolated from tree sap.</title>
        <authorList>
            <person name="Kim I.S."/>
        </authorList>
    </citation>
    <scope>NUCLEOTIDE SEQUENCE [LARGE SCALE GENOMIC DNA]</scope>
    <source>
        <strain evidence="3 4">SAP-1</strain>
    </source>
</reference>
<dbReference type="RefSeq" id="WP_169404773.1">
    <property type="nucleotide sequence ID" value="NZ_JAADJU010000011.1"/>
</dbReference>
<accession>A0A848MP09</accession>
<dbReference type="Proteomes" id="UP000585363">
    <property type="component" value="Unassembled WGS sequence"/>
</dbReference>
<evidence type="ECO:0000313" key="3">
    <source>
        <dbReference type="EMBL" id="NMP29073.1"/>
    </source>
</evidence>
<dbReference type="PANTHER" id="PTHR43767:SF10">
    <property type="entry name" value="SURFACTIN SYNTHASE SUBUNIT 1"/>
    <property type="match status" value="1"/>
</dbReference>
<dbReference type="SUPFAM" id="SSF56801">
    <property type="entry name" value="Acetyl-CoA synthetase-like"/>
    <property type="match status" value="1"/>
</dbReference>
<dbReference type="Gene3D" id="3.30.300.30">
    <property type="match status" value="1"/>
</dbReference>
<dbReference type="InterPro" id="IPR042099">
    <property type="entry name" value="ANL_N_sf"/>
</dbReference>
<sequence>MDSQKKDPAWLALPMEEWLTSAASDDRLVAWSRTQQWCLGDFRRDVSRLTQSLQALPPSRWALCFTDSYYFAVALLAVLHSGHTPVLPGHQRQSLLTEQQGEFDALLTDDDILALSCPTLRLPAEILPVRPALPATLPAFAPNAVLVLFTSGSTGKPQKVLKTVASLQTESQWLAENWGEMLQGSRVVATVSAQHMYGLTFRLILPLALALPFYSQTLEVHEQLVFMANQYPLMLVSSPAFLQRLDDKLPPVHCRQIFSAGGPLAAREAARIQQLCGTYPTDIYGTTETGVIASRQQRQAATPWTLFAGVELRQQTQGKIRAISGLIPQPAGVELSDNLALLADGRQFHLLGRKDRIVKIAEQRLSLDEIEMRLCQLPQVQEACVLTIDKQGRTYIAAAIVLSSSGLAQRQRQSQTALTATLRQALRPWLAPVAVPRFWRLLPAIPRNQQGKRSYAELQELFL</sequence>
<evidence type="ECO:0000313" key="4">
    <source>
        <dbReference type="Proteomes" id="UP000585363"/>
    </source>
</evidence>
<dbReference type="Pfam" id="PF00501">
    <property type="entry name" value="AMP-binding"/>
    <property type="match status" value="1"/>
</dbReference>
<comment type="caution">
    <text evidence="3">The sequence shown here is derived from an EMBL/GenBank/DDBJ whole genome shotgun (WGS) entry which is preliminary data.</text>
</comment>
<dbReference type="GO" id="GO:0016877">
    <property type="term" value="F:ligase activity, forming carbon-sulfur bonds"/>
    <property type="evidence" value="ECO:0007669"/>
    <property type="project" value="UniProtKB-ARBA"/>
</dbReference>
<reference evidence="3 4" key="1">
    <citation type="submission" date="2020-01" db="EMBL/GenBank/DDBJ databases">
        <authorList>
            <person name="Lee S.D."/>
        </authorList>
    </citation>
    <scope>NUCLEOTIDE SEQUENCE [LARGE SCALE GENOMIC DNA]</scope>
    <source>
        <strain evidence="3 4">SAP-1</strain>
    </source>
</reference>
<organism evidence="3 4">
    <name type="scientific">Rouxiella aceris</name>
    <dbReference type="NCBI Taxonomy" id="2703884"/>
    <lineage>
        <taxon>Bacteria</taxon>
        <taxon>Pseudomonadati</taxon>
        <taxon>Pseudomonadota</taxon>
        <taxon>Gammaproteobacteria</taxon>
        <taxon>Enterobacterales</taxon>
        <taxon>Yersiniaceae</taxon>
        <taxon>Rouxiella</taxon>
    </lineage>
</organism>
<protein>
    <submittedName>
        <fullName evidence="3">Acyl-CoA synthetase</fullName>
    </submittedName>
</protein>
<feature type="domain" description="AMP-dependent synthetase/ligase" evidence="1">
    <location>
        <begin position="134"/>
        <end position="313"/>
    </location>
</feature>
<feature type="domain" description="AMP-binding enzyme C-terminal" evidence="2">
    <location>
        <begin position="369"/>
        <end position="452"/>
    </location>
</feature>
<proteinExistence type="predicted"/>
<dbReference type="InterPro" id="IPR000873">
    <property type="entry name" value="AMP-dep_synth/lig_dom"/>
</dbReference>